<name>A0A5B9VYS1_9BACT</name>
<protein>
    <submittedName>
        <fullName evidence="3">Lipase (Class 3)</fullName>
    </submittedName>
</protein>
<dbReference type="PANTHER" id="PTHR45856:SF24">
    <property type="entry name" value="FUNGAL LIPASE-LIKE DOMAIN-CONTAINING PROTEIN"/>
    <property type="match status" value="1"/>
</dbReference>
<dbReference type="PANTHER" id="PTHR45856">
    <property type="entry name" value="ALPHA/BETA-HYDROLASES SUPERFAMILY PROTEIN"/>
    <property type="match status" value="1"/>
</dbReference>
<dbReference type="InterPro" id="IPR029058">
    <property type="entry name" value="AB_hydrolase_fold"/>
</dbReference>
<dbReference type="GO" id="GO:0006629">
    <property type="term" value="P:lipid metabolic process"/>
    <property type="evidence" value="ECO:0007669"/>
    <property type="project" value="InterPro"/>
</dbReference>
<dbReference type="InterPro" id="IPR051218">
    <property type="entry name" value="Sec_MonoDiacylglyc_Lipase"/>
</dbReference>
<dbReference type="EMBL" id="CP042997">
    <property type="protein sequence ID" value="QEH33147.1"/>
    <property type="molecule type" value="Genomic_DNA"/>
</dbReference>
<accession>A0A5B9VYS1</accession>
<feature type="region of interest" description="Disordered" evidence="1">
    <location>
        <begin position="1"/>
        <end position="21"/>
    </location>
</feature>
<dbReference type="Proteomes" id="UP000324233">
    <property type="component" value="Chromosome"/>
</dbReference>
<dbReference type="Gene3D" id="3.40.50.1820">
    <property type="entry name" value="alpha/beta hydrolase"/>
    <property type="match status" value="1"/>
</dbReference>
<dbReference type="RefSeq" id="WP_210420456.1">
    <property type="nucleotide sequence ID" value="NZ_CP042997.1"/>
</dbReference>
<sequence>MSVAPVDGSPRIPASQPVRTPDAIEAGMAPETSVTFTIPIQVSISLGTPTLAAGPATARPGVAGPAVGLREGLFGAPAPPPVADSKFDADSLLADDFGWKTALSLALASRLSYAERAVVESTGLNVYGMETCAFFEADDTQCFLATSPGAVLLAFRGTEQLADWLANLNVIYTTRPYGTVHRGFLGAFQVVEPQLRIALGGFRGRKLLLTGHSLGGALAMIAAAEWQGTFPIDRIYTYGQPAVGRSSYVSFMESHYDGKIFRFVNDDDVVPQVPPTYRHVGKLIHFDATGNLEGLAGAITERPSPRMVEAAPSPADPPMLSQAEFDQLRASLLVQKAAAASPGRESVGQPGLEGFFPSVSDHGIDRYIAKIFAQAGG</sequence>
<evidence type="ECO:0000313" key="4">
    <source>
        <dbReference type="Proteomes" id="UP000324233"/>
    </source>
</evidence>
<feature type="domain" description="Fungal lipase-type" evidence="2">
    <location>
        <begin position="153"/>
        <end position="276"/>
    </location>
</feature>
<reference evidence="3 4" key="1">
    <citation type="submission" date="2019-08" db="EMBL/GenBank/DDBJ databases">
        <title>Deep-cultivation of Planctomycetes and their phenomic and genomic characterization uncovers novel biology.</title>
        <authorList>
            <person name="Wiegand S."/>
            <person name="Jogler M."/>
            <person name="Boedeker C."/>
            <person name="Pinto D."/>
            <person name="Vollmers J."/>
            <person name="Rivas-Marin E."/>
            <person name="Kohn T."/>
            <person name="Peeters S.H."/>
            <person name="Heuer A."/>
            <person name="Rast P."/>
            <person name="Oberbeckmann S."/>
            <person name="Bunk B."/>
            <person name="Jeske O."/>
            <person name="Meyerdierks A."/>
            <person name="Storesund J.E."/>
            <person name="Kallscheuer N."/>
            <person name="Luecker S."/>
            <person name="Lage O.M."/>
            <person name="Pohl T."/>
            <person name="Merkel B.J."/>
            <person name="Hornburger P."/>
            <person name="Mueller R.-W."/>
            <person name="Bruemmer F."/>
            <person name="Labrenz M."/>
            <person name="Spormann A.M."/>
            <person name="Op den Camp H."/>
            <person name="Overmann J."/>
            <person name="Amann R."/>
            <person name="Jetten M.S.M."/>
            <person name="Mascher T."/>
            <person name="Medema M.H."/>
            <person name="Devos D.P."/>
            <person name="Kaster A.-K."/>
            <person name="Ovreas L."/>
            <person name="Rohde M."/>
            <person name="Galperin M.Y."/>
            <person name="Jogler C."/>
        </authorList>
    </citation>
    <scope>NUCLEOTIDE SEQUENCE [LARGE SCALE GENOMIC DNA]</scope>
    <source>
        <strain evidence="3 4">OJF2</strain>
    </source>
</reference>
<dbReference type="KEGG" id="agv:OJF2_16440"/>
<evidence type="ECO:0000259" key="2">
    <source>
        <dbReference type="Pfam" id="PF01764"/>
    </source>
</evidence>
<dbReference type="Pfam" id="PF01764">
    <property type="entry name" value="Lipase_3"/>
    <property type="match status" value="1"/>
</dbReference>
<dbReference type="InterPro" id="IPR002921">
    <property type="entry name" value="Fungal_lipase-type"/>
</dbReference>
<gene>
    <name evidence="3" type="ORF">OJF2_16440</name>
</gene>
<dbReference type="AlphaFoldDB" id="A0A5B9VYS1"/>
<organism evidence="3 4">
    <name type="scientific">Aquisphaera giovannonii</name>
    <dbReference type="NCBI Taxonomy" id="406548"/>
    <lineage>
        <taxon>Bacteria</taxon>
        <taxon>Pseudomonadati</taxon>
        <taxon>Planctomycetota</taxon>
        <taxon>Planctomycetia</taxon>
        <taxon>Isosphaerales</taxon>
        <taxon>Isosphaeraceae</taxon>
        <taxon>Aquisphaera</taxon>
    </lineage>
</organism>
<evidence type="ECO:0000256" key="1">
    <source>
        <dbReference type="SAM" id="MobiDB-lite"/>
    </source>
</evidence>
<evidence type="ECO:0000313" key="3">
    <source>
        <dbReference type="EMBL" id="QEH33147.1"/>
    </source>
</evidence>
<dbReference type="SUPFAM" id="SSF53474">
    <property type="entry name" value="alpha/beta-Hydrolases"/>
    <property type="match status" value="1"/>
</dbReference>
<dbReference type="CDD" id="cd00519">
    <property type="entry name" value="Lipase_3"/>
    <property type="match status" value="1"/>
</dbReference>
<keyword evidence="4" id="KW-1185">Reference proteome</keyword>
<proteinExistence type="predicted"/>